<protein>
    <recommendedName>
        <fullName evidence="8">Glucose-6-phosphate 1-dehydrogenase</fullName>
        <ecNumber evidence="8">1.1.1.49</ecNumber>
    </recommendedName>
</protein>
<keyword evidence="3 8" id="KW-0313">Glucose metabolism</keyword>
<evidence type="ECO:0000256" key="5">
    <source>
        <dbReference type="ARBA" id="ARBA00023002"/>
    </source>
</evidence>
<dbReference type="GO" id="GO:0006006">
    <property type="term" value="P:glucose metabolic process"/>
    <property type="evidence" value="ECO:0007669"/>
    <property type="project" value="UniProtKB-KW"/>
</dbReference>
<gene>
    <name evidence="12" type="ORF">CYMTET_6977</name>
</gene>
<keyword evidence="13" id="KW-1185">Reference proteome</keyword>
<dbReference type="Gene3D" id="3.30.360.10">
    <property type="entry name" value="Dihydrodipicolinate Reductase, domain 2"/>
    <property type="match status" value="1"/>
</dbReference>
<evidence type="ECO:0000256" key="1">
    <source>
        <dbReference type="ARBA" id="ARBA00004937"/>
    </source>
</evidence>
<dbReference type="GO" id="GO:0005829">
    <property type="term" value="C:cytosol"/>
    <property type="evidence" value="ECO:0007669"/>
    <property type="project" value="TreeGrafter"/>
</dbReference>
<dbReference type="GO" id="GO:0050661">
    <property type="term" value="F:NADP binding"/>
    <property type="evidence" value="ECO:0007669"/>
    <property type="project" value="InterPro"/>
</dbReference>
<dbReference type="SUPFAM" id="SSF55347">
    <property type="entry name" value="Glyceraldehyde-3-phosphate dehydrogenase-like, C-terminal domain"/>
    <property type="match status" value="1"/>
</dbReference>
<dbReference type="PANTHER" id="PTHR23429:SF0">
    <property type="entry name" value="GLUCOSE-6-PHOSPHATE 1-DEHYDROGENASE"/>
    <property type="match status" value="1"/>
</dbReference>
<accession>A0AAE0GW44</accession>
<evidence type="ECO:0000313" key="12">
    <source>
        <dbReference type="EMBL" id="KAK3285419.1"/>
    </source>
</evidence>
<dbReference type="Proteomes" id="UP001190700">
    <property type="component" value="Unassembled WGS sequence"/>
</dbReference>
<feature type="domain" description="Glucose-6-phosphate dehydrogenase NAD-binding" evidence="10">
    <location>
        <begin position="70"/>
        <end position="244"/>
    </location>
</feature>
<comment type="catalytic activity">
    <reaction evidence="7 8">
        <text>D-glucose 6-phosphate + NADP(+) = 6-phospho-D-glucono-1,5-lactone + NADPH + H(+)</text>
        <dbReference type="Rhea" id="RHEA:15841"/>
        <dbReference type="ChEBI" id="CHEBI:15378"/>
        <dbReference type="ChEBI" id="CHEBI:57783"/>
        <dbReference type="ChEBI" id="CHEBI:57955"/>
        <dbReference type="ChEBI" id="CHEBI:58349"/>
        <dbReference type="ChEBI" id="CHEBI:61548"/>
        <dbReference type="EC" id="1.1.1.49"/>
    </reaction>
</comment>
<keyword evidence="4 8" id="KW-0521">NADP</keyword>
<organism evidence="12 13">
    <name type="scientific">Cymbomonas tetramitiformis</name>
    <dbReference type="NCBI Taxonomy" id="36881"/>
    <lineage>
        <taxon>Eukaryota</taxon>
        <taxon>Viridiplantae</taxon>
        <taxon>Chlorophyta</taxon>
        <taxon>Pyramimonadophyceae</taxon>
        <taxon>Pyramimonadales</taxon>
        <taxon>Pyramimonadaceae</taxon>
        <taxon>Cymbomonas</taxon>
    </lineage>
</organism>
<dbReference type="EMBL" id="LGRX02001825">
    <property type="protein sequence ID" value="KAK3285419.1"/>
    <property type="molecule type" value="Genomic_DNA"/>
</dbReference>
<dbReference type="Pfam" id="PF00479">
    <property type="entry name" value="G6PD_N"/>
    <property type="match status" value="1"/>
</dbReference>
<evidence type="ECO:0000313" key="13">
    <source>
        <dbReference type="Proteomes" id="UP001190700"/>
    </source>
</evidence>
<sequence>MGCGASTPGHPPEGAAASSTSPYAVPISEPVSSPAAVDTKRKSSEVQQIEKGTSWSDEVFDTKRIGLVIVVLGASGDLAKKKSFPSLHALFANKLLPNKVHIFGYARSDMSDEKLRDRIKPMLKGEAIDEFLQCVTYVRGKYDAPEDFSALNELMQRKETEFDCARHGRLFYLALPPSVYPEVCTNLKVCADESPVRWSRLVVEKPFGKDLASSEELANTLGALYPESQLYRIDHYLGKEIVQNMPILRFGNMGFMAMWSAEYISNIQITFKEPFGTEGRGGYFDEFGIVRDVIQNHLLQVLAVVAMEPPRSNKAEDIRDQKVKVLNCIDKVRAADCVLGQYVGANGKPGYLEDSTVPAGSVCPTFASIVFRINNDRWKGVPFILKAGKALDERKCEVRIQFKEASGHMFDTKMARNELVLRIQPDEGMWWKVNMKEPGMSSKMVITELDMTYHQRYEGLRMPDAYERLILDAVKGDQQYFVRRDELRAAWACVDDLLHEIDAGKVNLVKYPYGGRGPPGADALAKAEGFVRSEGYKYKKATARQTCHI</sequence>
<evidence type="ECO:0000256" key="6">
    <source>
        <dbReference type="ARBA" id="ARBA00023277"/>
    </source>
</evidence>
<proteinExistence type="inferred from homology"/>
<comment type="caution">
    <text evidence="12">The sequence shown here is derived from an EMBL/GenBank/DDBJ whole genome shotgun (WGS) entry which is preliminary data.</text>
</comment>
<feature type="domain" description="Glucose-6-phosphate dehydrogenase C-terminal" evidence="11">
    <location>
        <begin position="247"/>
        <end position="529"/>
    </location>
</feature>
<evidence type="ECO:0000256" key="2">
    <source>
        <dbReference type="ARBA" id="ARBA00009975"/>
    </source>
</evidence>
<evidence type="ECO:0000256" key="8">
    <source>
        <dbReference type="RuleBase" id="RU362120"/>
    </source>
</evidence>
<dbReference type="InterPro" id="IPR019796">
    <property type="entry name" value="G6P_DH_AS"/>
</dbReference>
<dbReference type="GO" id="GO:0004345">
    <property type="term" value="F:glucose-6-phosphate dehydrogenase activity"/>
    <property type="evidence" value="ECO:0007669"/>
    <property type="project" value="UniProtKB-EC"/>
</dbReference>
<name>A0AAE0GW44_9CHLO</name>
<reference evidence="12 13" key="1">
    <citation type="journal article" date="2015" name="Genome Biol. Evol.">
        <title>Comparative Genomics of a Bacterivorous Green Alga Reveals Evolutionary Causalities and Consequences of Phago-Mixotrophic Mode of Nutrition.</title>
        <authorList>
            <person name="Burns J.A."/>
            <person name="Paasch A."/>
            <person name="Narechania A."/>
            <person name="Kim E."/>
        </authorList>
    </citation>
    <scope>NUCLEOTIDE SEQUENCE [LARGE SCALE GENOMIC DNA]</scope>
    <source>
        <strain evidence="12 13">PLY_AMNH</strain>
    </source>
</reference>
<comment type="similarity">
    <text evidence="2 8">Belongs to the glucose-6-phosphate dehydrogenase family.</text>
</comment>
<dbReference type="NCBIfam" id="TIGR00871">
    <property type="entry name" value="zwf"/>
    <property type="match status" value="1"/>
</dbReference>
<evidence type="ECO:0000259" key="11">
    <source>
        <dbReference type="Pfam" id="PF02781"/>
    </source>
</evidence>
<dbReference type="PROSITE" id="PS00069">
    <property type="entry name" value="G6P_DEHYDROGENASE"/>
    <property type="match status" value="1"/>
</dbReference>
<dbReference type="PANTHER" id="PTHR23429">
    <property type="entry name" value="GLUCOSE-6-PHOSPHATE 1-DEHYDROGENASE G6PD"/>
    <property type="match status" value="1"/>
</dbReference>
<evidence type="ECO:0000256" key="4">
    <source>
        <dbReference type="ARBA" id="ARBA00022857"/>
    </source>
</evidence>
<dbReference type="InterPro" id="IPR001282">
    <property type="entry name" value="G6P_DH"/>
</dbReference>
<dbReference type="AlphaFoldDB" id="A0AAE0GW44"/>
<dbReference type="EC" id="1.1.1.49" evidence="8"/>
<keyword evidence="6 8" id="KW-0119">Carbohydrate metabolism</keyword>
<comment type="pathway">
    <text evidence="1 8">Carbohydrate degradation; pentose phosphate pathway; D-ribulose 5-phosphate from D-glucose 6-phosphate (oxidative stage): step 1/3.</text>
</comment>
<evidence type="ECO:0000259" key="10">
    <source>
        <dbReference type="Pfam" id="PF00479"/>
    </source>
</evidence>
<dbReference type="PIRSF" id="PIRSF000110">
    <property type="entry name" value="G6PD"/>
    <property type="match status" value="1"/>
</dbReference>
<dbReference type="InterPro" id="IPR022675">
    <property type="entry name" value="G6P_DH_C"/>
</dbReference>
<dbReference type="Pfam" id="PF02781">
    <property type="entry name" value="G6PD_C"/>
    <property type="match status" value="1"/>
</dbReference>
<dbReference type="InterPro" id="IPR036291">
    <property type="entry name" value="NAD(P)-bd_dom_sf"/>
</dbReference>
<feature type="region of interest" description="Disordered" evidence="9">
    <location>
        <begin position="1"/>
        <end position="44"/>
    </location>
</feature>
<evidence type="ECO:0000256" key="9">
    <source>
        <dbReference type="SAM" id="MobiDB-lite"/>
    </source>
</evidence>
<dbReference type="InterPro" id="IPR022674">
    <property type="entry name" value="G6P_DH_NAD-bd"/>
</dbReference>
<comment type="function">
    <text evidence="8">Catalyzes the rate-limiting step of the oxidative pentose-phosphate pathway, which represents a route for the dissimilation of carbohydrates besides glycolysis.</text>
</comment>
<dbReference type="SUPFAM" id="SSF51735">
    <property type="entry name" value="NAD(P)-binding Rossmann-fold domains"/>
    <property type="match status" value="1"/>
</dbReference>
<dbReference type="PRINTS" id="PR00079">
    <property type="entry name" value="G6PDHDRGNASE"/>
</dbReference>
<dbReference type="Gene3D" id="3.40.50.720">
    <property type="entry name" value="NAD(P)-binding Rossmann-like Domain"/>
    <property type="match status" value="1"/>
</dbReference>
<dbReference type="HAMAP" id="MF_00966">
    <property type="entry name" value="G6PD"/>
    <property type="match status" value="1"/>
</dbReference>
<evidence type="ECO:0000256" key="3">
    <source>
        <dbReference type="ARBA" id="ARBA00022526"/>
    </source>
</evidence>
<evidence type="ECO:0000256" key="7">
    <source>
        <dbReference type="ARBA" id="ARBA00048749"/>
    </source>
</evidence>
<keyword evidence="5 8" id="KW-0560">Oxidoreductase</keyword>
<dbReference type="GO" id="GO:0009051">
    <property type="term" value="P:pentose-phosphate shunt, oxidative branch"/>
    <property type="evidence" value="ECO:0007669"/>
    <property type="project" value="TreeGrafter"/>
</dbReference>